<dbReference type="OrthoDB" id="771233at2759"/>
<keyword evidence="1" id="KW-0812">Transmembrane</keyword>
<evidence type="ECO:0000313" key="3">
    <source>
        <dbReference type="Proteomes" id="UP000245207"/>
    </source>
</evidence>
<dbReference type="InterPro" id="IPR004158">
    <property type="entry name" value="DUF247_pln"/>
</dbReference>
<dbReference type="STRING" id="35608.A0A2U1LAI1"/>
<evidence type="ECO:0000256" key="1">
    <source>
        <dbReference type="SAM" id="Phobius"/>
    </source>
</evidence>
<feature type="transmembrane region" description="Helical" evidence="1">
    <location>
        <begin position="333"/>
        <end position="354"/>
    </location>
</feature>
<gene>
    <name evidence="2" type="ORF">CTI12_AA512930</name>
</gene>
<name>A0A2U1LAI1_ARTAN</name>
<evidence type="ECO:0000313" key="2">
    <source>
        <dbReference type="EMBL" id="PWA46013.1"/>
    </source>
</evidence>
<protein>
    <submittedName>
        <fullName evidence="2">Uncharacterized protein</fullName>
    </submittedName>
</protein>
<accession>A0A2U1LAI1</accession>
<dbReference type="EMBL" id="PKPP01010491">
    <property type="protein sequence ID" value="PWA46013.1"/>
    <property type="molecule type" value="Genomic_DNA"/>
</dbReference>
<keyword evidence="3" id="KW-1185">Reference proteome</keyword>
<dbReference type="AlphaFoldDB" id="A0A2U1LAI1"/>
<keyword evidence="1" id="KW-0472">Membrane</keyword>
<comment type="caution">
    <text evidence="2">The sequence shown here is derived from an EMBL/GenBank/DDBJ whole genome shotgun (WGS) entry which is preliminary data.</text>
</comment>
<organism evidence="2 3">
    <name type="scientific">Artemisia annua</name>
    <name type="common">Sweet wormwood</name>
    <dbReference type="NCBI Taxonomy" id="35608"/>
    <lineage>
        <taxon>Eukaryota</taxon>
        <taxon>Viridiplantae</taxon>
        <taxon>Streptophyta</taxon>
        <taxon>Embryophyta</taxon>
        <taxon>Tracheophyta</taxon>
        <taxon>Spermatophyta</taxon>
        <taxon>Magnoliopsida</taxon>
        <taxon>eudicotyledons</taxon>
        <taxon>Gunneridae</taxon>
        <taxon>Pentapetalae</taxon>
        <taxon>asterids</taxon>
        <taxon>campanulids</taxon>
        <taxon>Asterales</taxon>
        <taxon>Asteraceae</taxon>
        <taxon>Asteroideae</taxon>
        <taxon>Anthemideae</taxon>
        <taxon>Artemisiinae</taxon>
        <taxon>Artemisia</taxon>
    </lineage>
</organism>
<dbReference type="PANTHER" id="PTHR31170">
    <property type="entry name" value="BNAC04G53230D PROTEIN"/>
    <property type="match status" value="1"/>
</dbReference>
<keyword evidence="1" id="KW-1133">Transmembrane helix</keyword>
<sequence length="358" mass="40872">MAIENNTQDIIQNLLACEEGRNNISTRPFSSSISMVPSMLKNLSPKSFTPRVVSIGPLHHEDENVKEMEGLKRIYLHDLLLRVNASIDQIRARYIGMRPYSDVQLAKMMLIDGCFIIEVCKKHSTKTNSVNPLLARPVYMPRLVAGGKPDSILFPTRIPYCTRSLFTIFNNPHAAQELVKVGVSFKPYLDERWPLAMKLEWSRFGCFSWVCGMPVVIKMPAVCFSHFYELLVRNLIAYEQTYDVGKYISSHALAMDILIDGQEDIAKLVESKVIVNIMGSNKEAADMINSLVKEVPMTDFFYADELTQLVRNHEGYWPKHIAWLRRKYFKSPWSVITLFAGMILFGLTVVQTICSIKH</sequence>
<proteinExistence type="predicted"/>
<dbReference type="PANTHER" id="PTHR31170:SF25">
    <property type="entry name" value="BNAA09G04570D PROTEIN"/>
    <property type="match status" value="1"/>
</dbReference>
<dbReference type="Proteomes" id="UP000245207">
    <property type="component" value="Unassembled WGS sequence"/>
</dbReference>
<dbReference type="Pfam" id="PF03140">
    <property type="entry name" value="DUF247"/>
    <property type="match status" value="2"/>
</dbReference>
<reference evidence="2 3" key="1">
    <citation type="journal article" date="2018" name="Mol. Plant">
        <title>The genome of Artemisia annua provides insight into the evolution of Asteraceae family and artemisinin biosynthesis.</title>
        <authorList>
            <person name="Shen Q."/>
            <person name="Zhang L."/>
            <person name="Liao Z."/>
            <person name="Wang S."/>
            <person name="Yan T."/>
            <person name="Shi P."/>
            <person name="Liu M."/>
            <person name="Fu X."/>
            <person name="Pan Q."/>
            <person name="Wang Y."/>
            <person name="Lv Z."/>
            <person name="Lu X."/>
            <person name="Zhang F."/>
            <person name="Jiang W."/>
            <person name="Ma Y."/>
            <person name="Chen M."/>
            <person name="Hao X."/>
            <person name="Li L."/>
            <person name="Tang Y."/>
            <person name="Lv G."/>
            <person name="Zhou Y."/>
            <person name="Sun X."/>
            <person name="Brodelius P.E."/>
            <person name="Rose J.K.C."/>
            <person name="Tang K."/>
        </authorList>
    </citation>
    <scope>NUCLEOTIDE SEQUENCE [LARGE SCALE GENOMIC DNA]</scope>
    <source>
        <strain evidence="3">cv. Huhao1</strain>
        <tissue evidence="2">Leaf</tissue>
    </source>
</reference>